<dbReference type="InterPro" id="IPR023214">
    <property type="entry name" value="HAD_sf"/>
</dbReference>
<dbReference type="Pfam" id="PF08282">
    <property type="entry name" value="Hydrolase_3"/>
    <property type="match status" value="1"/>
</dbReference>
<dbReference type="GO" id="GO:0005829">
    <property type="term" value="C:cytosol"/>
    <property type="evidence" value="ECO:0007669"/>
    <property type="project" value="TreeGrafter"/>
</dbReference>
<dbReference type="PANTHER" id="PTHR10000:SF8">
    <property type="entry name" value="HAD SUPERFAMILY HYDROLASE-LIKE, TYPE 3"/>
    <property type="match status" value="1"/>
</dbReference>
<keyword evidence="2" id="KW-1185">Reference proteome</keyword>
<evidence type="ECO:0000313" key="1">
    <source>
        <dbReference type="EMBL" id="WFG95611.1"/>
    </source>
</evidence>
<dbReference type="GO" id="GO:0016791">
    <property type="term" value="F:phosphatase activity"/>
    <property type="evidence" value="ECO:0007669"/>
    <property type="project" value="UniProtKB-ARBA"/>
</dbReference>
<sequence length="309" mass="35391">MNLIKKYPYIITDLDGTIAGKGYLINPETYEALQTYQLASNYHLFLASGRLDLMAKEYFAKLKIKTPIISCNGALIRDSLTNEILYQQPLPQALALAVLTNAIEGNVDHIVYTANMVYGHPGSSRIAFMLKYNAQLDNDNYLIPIDTETDYVSLLKNNEIEVLKILFPFDSSAELEQVQAIYQPFKNEVDGVFSQKDLFDIQALNINKGNAFKKLCVLKEYDPQQFIFYGDNYNDLELAKIVGYTVAMGNSVLEWHHVIEVQQINSERSWFFIEKKHYFILRSLVTKYGKDIVINTVNKIVINNLKENE</sequence>
<dbReference type="InterPro" id="IPR036412">
    <property type="entry name" value="HAD-like_sf"/>
</dbReference>
<dbReference type="PANTHER" id="PTHR10000">
    <property type="entry name" value="PHOSPHOSERINE PHOSPHATASE"/>
    <property type="match status" value="1"/>
</dbReference>
<name>A0AAX3SWD2_SPICI</name>
<dbReference type="GO" id="GO:0000287">
    <property type="term" value="F:magnesium ion binding"/>
    <property type="evidence" value="ECO:0007669"/>
    <property type="project" value="TreeGrafter"/>
</dbReference>
<dbReference type="Gene3D" id="3.30.1240.10">
    <property type="match status" value="1"/>
</dbReference>
<gene>
    <name evidence="1" type="ORF">M0C40_05805</name>
</gene>
<dbReference type="SUPFAM" id="SSF56784">
    <property type="entry name" value="HAD-like"/>
    <property type="match status" value="1"/>
</dbReference>
<dbReference type="EMBL" id="CP096246">
    <property type="protein sequence ID" value="WFG95611.1"/>
    <property type="molecule type" value="Genomic_DNA"/>
</dbReference>
<dbReference type="NCBIfam" id="TIGR01484">
    <property type="entry name" value="HAD-SF-IIB"/>
    <property type="match status" value="1"/>
</dbReference>
<reference evidence="1 2" key="1">
    <citation type="submission" date="2022-04" db="EMBL/GenBank/DDBJ databases">
        <title>Whole genome of Spiroplasma citri.</title>
        <authorList>
            <person name="Khanchezar A."/>
            <person name="Izadpanah K."/>
            <person name="Taghavi M."/>
            <person name="Ghorbani A."/>
            <person name="Beven L."/>
        </authorList>
    </citation>
    <scope>NUCLEOTIDE SEQUENCE [LARGE SCALE GENOMIC DNA]</scope>
    <source>
        <strain evidence="1 2">D4</strain>
    </source>
</reference>
<evidence type="ECO:0000313" key="2">
    <source>
        <dbReference type="Proteomes" id="UP001214629"/>
    </source>
</evidence>
<dbReference type="Gene3D" id="3.40.50.1000">
    <property type="entry name" value="HAD superfamily/HAD-like"/>
    <property type="match status" value="1"/>
</dbReference>
<dbReference type="RefSeq" id="WP_277938146.1">
    <property type="nucleotide sequence ID" value="NZ_CP096246.1"/>
</dbReference>
<keyword evidence="1" id="KW-0378">Hydrolase</keyword>
<organism evidence="1 2">
    <name type="scientific">Spiroplasma citri</name>
    <dbReference type="NCBI Taxonomy" id="2133"/>
    <lineage>
        <taxon>Bacteria</taxon>
        <taxon>Bacillati</taxon>
        <taxon>Mycoplasmatota</taxon>
        <taxon>Mollicutes</taxon>
        <taxon>Entomoplasmatales</taxon>
        <taxon>Spiroplasmataceae</taxon>
        <taxon>Spiroplasma</taxon>
    </lineage>
</organism>
<dbReference type="AlphaFoldDB" id="A0AAX3SWD2"/>
<protein>
    <submittedName>
        <fullName evidence="1">HAD family hydrolase</fullName>
    </submittedName>
</protein>
<proteinExistence type="predicted"/>
<dbReference type="Proteomes" id="UP001214629">
    <property type="component" value="Chromosome"/>
</dbReference>
<accession>A0AAX3SWD2</accession>
<dbReference type="InterPro" id="IPR006379">
    <property type="entry name" value="HAD-SF_hydro_IIB"/>
</dbReference>